<dbReference type="InterPro" id="IPR039269">
    <property type="entry name" value="ANKFN1"/>
</dbReference>
<dbReference type="PANTHER" id="PTHR21437:SF1">
    <property type="entry name" value="WIDE AWAKE"/>
    <property type="match status" value="1"/>
</dbReference>
<reference evidence="2 3" key="1">
    <citation type="submission" date="2017-03" db="EMBL/GenBank/DDBJ databases">
        <title>Genome Survey of Euroglyphus maynei.</title>
        <authorList>
            <person name="Arlian L.G."/>
            <person name="Morgan M.S."/>
            <person name="Rider S.D."/>
        </authorList>
    </citation>
    <scope>NUCLEOTIDE SEQUENCE [LARGE SCALE GENOMIC DNA]</scope>
    <source>
        <strain evidence="2">Arlian Lab</strain>
        <tissue evidence="2">Whole body</tissue>
    </source>
</reference>
<dbReference type="GO" id="GO:0000132">
    <property type="term" value="P:establishment of mitotic spindle orientation"/>
    <property type="evidence" value="ECO:0007669"/>
    <property type="project" value="TreeGrafter"/>
</dbReference>
<accession>A0A1Y3BIU2</accession>
<feature type="non-terminal residue" evidence="2">
    <location>
        <position position="693"/>
    </location>
</feature>
<gene>
    <name evidence="2" type="ORF">BLA29_002675</name>
</gene>
<name>A0A1Y3BIU2_EURMA</name>
<keyword evidence="3" id="KW-1185">Reference proteome</keyword>
<feature type="compositionally biased region" description="Basic and acidic residues" evidence="1">
    <location>
        <begin position="239"/>
        <end position="250"/>
    </location>
</feature>
<evidence type="ECO:0000256" key="1">
    <source>
        <dbReference type="SAM" id="MobiDB-lite"/>
    </source>
</evidence>
<dbReference type="Proteomes" id="UP000194236">
    <property type="component" value="Unassembled WGS sequence"/>
</dbReference>
<comment type="caution">
    <text evidence="2">The sequence shown here is derived from an EMBL/GenBank/DDBJ whole genome shotgun (WGS) entry which is preliminary data.</text>
</comment>
<sequence>MFRKELEKSQQSSTVAQFRTKILLAIEQMQNSLGIVDLGKIYYKPLRDTEGSVVLCAIRSVPEPKMISCLSVRWLPLAKLQKRISATTNTFTSERVSDSGISVTEIGSPPPRLVSDILFATIDEMMQYHQACNSQLDKGLYIAYVKLKSSVDMMSVMVGSSHPNILPFAKIRDNPHVSRQEWAALKMCLKPRSNSNHRDINDDHTTMDGKDSTGEDVQTWRRLVTSVSQLHLQLVNSHHHQENMSRKNKESQTGGSSSCSPNFLAAPNKTTISSSDMLNITPLSSPMTQTGPGFVDNFFQLACQHEQQTELETVIHVEQSIKSDQEQQHQQPLKEECIKNVQIKKPNTLPVNQFKSNQQIKPQRLTFGQKMNFQQLTKFLQILSHTAAHFLQTIGVAEDQHLNAHRIYTVEIIELDGHVSLILLLPPPDELCSVTQSDMDINSRCDDLLFLPLKIFELIHMNTYQRRFTGQYWRLSALLELDIIAAQQAQREAFSKSEVTESRIRLNQLLEFQTQLDDHCRSMRWIMDVVAYARDRQISAGITLAQIQYCLCSIDKQMWDDDSDDDHIIKQRNRRTYNFDESVTITTVNTATNGNGMIDTKMDFVAPKINIQSECNSTPSSPPATIMPMMAAMSRRKSRDDSYVEQHHRQQNHFHSLAHQRFHHNYHGCQNGKHHDDHVDIGDDPYDDDPTLD</sequence>
<dbReference type="EMBL" id="MUJZ01021594">
    <property type="protein sequence ID" value="OTF79743.1"/>
    <property type="molecule type" value="Genomic_DNA"/>
</dbReference>
<feature type="compositionally biased region" description="Acidic residues" evidence="1">
    <location>
        <begin position="682"/>
        <end position="693"/>
    </location>
</feature>
<feature type="region of interest" description="Disordered" evidence="1">
    <location>
        <begin position="666"/>
        <end position="693"/>
    </location>
</feature>
<dbReference type="AlphaFoldDB" id="A0A1Y3BIU2"/>
<evidence type="ECO:0000313" key="3">
    <source>
        <dbReference type="Proteomes" id="UP000194236"/>
    </source>
</evidence>
<feature type="region of interest" description="Disordered" evidence="1">
    <location>
        <begin position="236"/>
        <end position="267"/>
    </location>
</feature>
<organism evidence="2 3">
    <name type="scientific">Euroglyphus maynei</name>
    <name type="common">Mayne's house dust mite</name>
    <dbReference type="NCBI Taxonomy" id="6958"/>
    <lineage>
        <taxon>Eukaryota</taxon>
        <taxon>Metazoa</taxon>
        <taxon>Ecdysozoa</taxon>
        <taxon>Arthropoda</taxon>
        <taxon>Chelicerata</taxon>
        <taxon>Arachnida</taxon>
        <taxon>Acari</taxon>
        <taxon>Acariformes</taxon>
        <taxon>Sarcoptiformes</taxon>
        <taxon>Astigmata</taxon>
        <taxon>Psoroptidia</taxon>
        <taxon>Analgoidea</taxon>
        <taxon>Pyroglyphidae</taxon>
        <taxon>Pyroglyphinae</taxon>
        <taxon>Euroglyphus</taxon>
    </lineage>
</organism>
<protein>
    <submittedName>
        <fullName evidence="2">Uncharacterized protein</fullName>
    </submittedName>
</protein>
<dbReference type="GO" id="GO:0005819">
    <property type="term" value="C:spindle"/>
    <property type="evidence" value="ECO:0007669"/>
    <property type="project" value="TreeGrafter"/>
</dbReference>
<dbReference type="PANTHER" id="PTHR21437">
    <property type="entry name" value="WIDE AWAKE"/>
    <property type="match status" value="1"/>
</dbReference>
<dbReference type="OrthoDB" id="2428204at2759"/>
<proteinExistence type="predicted"/>
<feature type="compositionally biased region" description="Polar residues" evidence="1">
    <location>
        <begin position="251"/>
        <end position="261"/>
    </location>
</feature>
<evidence type="ECO:0000313" key="2">
    <source>
        <dbReference type="EMBL" id="OTF79743.1"/>
    </source>
</evidence>
<dbReference type="GO" id="GO:0061172">
    <property type="term" value="P:regulation of establishment of bipolar cell polarity"/>
    <property type="evidence" value="ECO:0007669"/>
    <property type="project" value="TreeGrafter"/>
</dbReference>